<dbReference type="KEGG" id="mech:Q9L42_012220"/>
<name>A0AAU7NR66_9GAMM</name>
<dbReference type="AlphaFoldDB" id="A0AAU7NR66"/>
<dbReference type="SMART" id="SM01236">
    <property type="entry name" value="Haem_oxygenase_2"/>
    <property type="match status" value="1"/>
</dbReference>
<evidence type="ECO:0000313" key="2">
    <source>
        <dbReference type="Proteomes" id="UP001225378"/>
    </source>
</evidence>
<dbReference type="EMBL" id="CP157743">
    <property type="protein sequence ID" value="XBS19131.1"/>
    <property type="molecule type" value="Genomic_DNA"/>
</dbReference>
<keyword evidence="2" id="KW-1185">Reference proteome</keyword>
<dbReference type="Pfam" id="PF14518">
    <property type="entry name" value="Haem_oxygenas_2"/>
    <property type="match status" value="1"/>
</dbReference>
<organism evidence="1 2">
    <name type="scientific">Methylomarinum roseum</name>
    <dbReference type="NCBI Taxonomy" id="3067653"/>
    <lineage>
        <taxon>Bacteria</taxon>
        <taxon>Pseudomonadati</taxon>
        <taxon>Pseudomonadota</taxon>
        <taxon>Gammaproteobacteria</taxon>
        <taxon>Methylococcales</taxon>
        <taxon>Methylococcaceae</taxon>
        <taxon>Methylomarinum</taxon>
    </lineage>
</organism>
<reference evidence="1 2" key="1">
    <citation type="journal article" date="2024" name="Microbiology">
        <title>Methylomarinum rosea sp. nov., a novel halophilic methanotrophic bacterium from the hypersaline Lake Elton.</title>
        <authorList>
            <person name="Suleimanov R.Z."/>
            <person name="Oshkin I.Y."/>
            <person name="Danilova O.V."/>
            <person name="Suzina N.E."/>
            <person name="Dedysh S.N."/>
        </authorList>
    </citation>
    <scope>NUCLEOTIDE SEQUENCE [LARGE SCALE GENOMIC DNA]</scope>
    <source>
        <strain evidence="1 2">Ch1-1</strain>
    </source>
</reference>
<proteinExistence type="predicted"/>
<dbReference type="InterPro" id="IPR016084">
    <property type="entry name" value="Haem_Oase-like_multi-hlx"/>
</dbReference>
<gene>
    <name evidence="1" type="ORF">Q9L42_012220</name>
</gene>
<protein>
    <submittedName>
        <fullName evidence="1">Iron-containing redox enzyme family protein</fullName>
    </submittedName>
</protein>
<sequence length="714" mass="80538">MSRAADLPFKPSSATGQSVTSVSIGGRALFYRLLHFNVFLDNQQLAQAFLNQSLERAGRHYYNRYTELGDDPMASLTVESNIEPMSVGEAGFVESLRQSAPVLLTEPCWLQDVCQATSNQEVTAAALMRVYLALSAAHLDDAYRALLAQFGLASPPLHSASYSQRKDLLSGFIDFAAVQLALADNPRRYEAELLGFTLAYCRSSTPVEQYFPDQTGQTDFFRRRRALLACQSEGVARMLDDWLALNAGPKAQAWQRIQAGFWLYRDLVERCRSQLGRHLLHHPSATEAMLQLLQRKTAAAIGHHHRVQLQGQNLDDWFRGLPETGGELLTALRRSSYVDAAEPQNSRLLKLFEFNGPMFGILDQQELAVVKNWLSDQSTATAEPLNPRSDHEDRPVRFVVSKSEDLGRLSNRQLYYYLLNAEYYPQVLPPAAAKVSRQLAIFGRLSRLPFKRYSHARFERYLHATYQHEMAAYRPLSGKPNISRAAYRWGLKQIAPTVLIDGVWLQHCSRLRCSHPEIAAILTGIYADELGRGRLQQSHPVVFSNLLEALGIDLPPIASKAFSEHENFVDSAFDLPVFMLALAKFPQRFLPELLGLNMAIELSGLGRGYLSLIDELNYWGIDATIARLHVTIDNFADGHAAQAKEAIKLYLDEVLVGQGEQAMQQHWRRIFSGYVSLNRICWRFKLAVPAVYMFNKMTRRSLISDNNNKKNSSL</sequence>
<dbReference type="Proteomes" id="UP001225378">
    <property type="component" value="Chromosome"/>
</dbReference>
<accession>A0AAU7NR66</accession>
<dbReference type="RefSeq" id="WP_349431138.1">
    <property type="nucleotide sequence ID" value="NZ_CP157743.1"/>
</dbReference>
<dbReference type="Gene3D" id="1.20.910.10">
    <property type="entry name" value="Heme oxygenase-like"/>
    <property type="match status" value="1"/>
</dbReference>
<evidence type="ECO:0000313" key="1">
    <source>
        <dbReference type="EMBL" id="XBS19131.1"/>
    </source>
</evidence>